<evidence type="ECO:0000256" key="7">
    <source>
        <dbReference type="ARBA" id="ARBA00022741"/>
    </source>
</evidence>
<evidence type="ECO:0000256" key="6">
    <source>
        <dbReference type="ARBA" id="ARBA00022695"/>
    </source>
</evidence>
<dbReference type="EMBL" id="BAFN01000001">
    <property type="protein sequence ID" value="GAN34842.1"/>
    <property type="molecule type" value="Genomic_DNA"/>
</dbReference>
<evidence type="ECO:0000256" key="9">
    <source>
        <dbReference type="ARBA" id="ARBA00023027"/>
    </source>
</evidence>
<proteinExistence type="inferred from homology"/>
<evidence type="ECO:0000256" key="5">
    <source>
        <dbReference type="ARBA" id="ARBA00022679"/>
    </source>
</evidence>
<dbReference type="EC" id="2.7.7.18" evidence="11"/>
<dbReference type="InterPro" id="IPR014729">
    <property type="entry name" value="Rossmann-like_a/b/a_fold"/>
</dbReference>
<dbReference type="NCBIfam" id="TIGR00482">
    <property type="entry name" value="nicotinate (nicotinamide) nucleotide adenylyltransferase"/>
    <property type="match status" value="1"/>
</dbReference>
<keyword evidence="8 11" id="KW-0067">ATP-binding</keyword>
<feature type="domain" description="Cytidyltransferase-like" evidence="12">
    <location>
        <begin position="5"/>
        <end position="186"/>
    </location>
</feature>
<dbReference type="RefSeq" id="WP_052564790.1">
    <property type="nucleotide sequence ID" value="NZ_BAFN01000001.1"/>
</dbReference>
<sequence length="213" mass="24163">MDIGIFGGSFNPVHIGHLIVAEEVYQQRALTKVLFMPTGISPHKESSDLIASFHRYQMVKEAIDDNEHFEVSDLEIKRAGKSYTIDTIGMLKEIYGENHHLFLIVGTDMINEIGTWKDIDMLSTMCQFVVVNRFPVSANGNFHNSLFQKGEVGGMKVFSDGKKTEIEQLKVKIPPIGISSTEIRARLQSGRSIRYLVPRCVENYIKAHNLYMR</sequence>
<evidence type="ECO:0000313" key="14">
    <source>
        <dbReference type="Proteomes" id="UP000032309"/>
    </source>
</evidence>
<comment type="pathway">
    <text evidence="2 11">Cofactor biosynthesis; NAD(+) biosynthesis; deamido-NAD(+) from nicotinate D-ribonucleotide: step 1/1.</text>
</comment>
<keyword evidence="9 11" id="KW-0520">NAD</keyword>
<accession>A0ABQ0K272</accession>
<keyword evidence="4 11" id="KW-0662">Pyridine nucleotide biosynthesis</keyword>
<dbReference type="CDD" id="cd02165">
    <property type="entry name" value="NMNAT"/>
    <property type="match status" value="1"/>
</dbReference>
<evidence type="ECO:0000256" key="2">
    <source>
        <dbReference type="ARBA" id="ARBA00005019"/>
    </source>
</evidence>
<evidence type="ECO:0000256" key="4">
    <source>
        <dbReference type="ARBA" id="ARBA00022642"/>
    </source>
</evidence>
<comment type="similarity">
    <text evidence="3 11">Belongs to the NadD family.</text>
</comment>
<dbReference type="InterPro" id="IPR004821">
    <property type="entry name" value="Cyt_trans-like"/>
</dbReference>
<dbReference type="Pfam" id="PF01467">
    <property type="entry name" value="CTP_transf_like"/>
    <property type="match status" value="1"/>
</dbReference>
<evidence type="ECO:0000313" key="13">
    <source>
        <dbReference type="EMBL" id="GAN34842.1"/>
    </source>
</evidence>
<comment type="catalytic activity">
    <reaction evidence="10 11">
        <text>nicotinate beta-D-ribonucleotide + ATP + H(+) = deamido-NAD(+) + diphosphate</text>
        <dbReference type="Rhea" id="RHEA:22860"/>
        <dbReference type="ChEBI" id="CHEBI:15378"/>
        <dbReference type="ChEBI" id="CHEBI:30616"/>
        <dbReference type="ChEBI" id="CHEBI:33019"/>
        <dbReference type="ChEBI" id="CHEBI:57502"/>
        <dbReference type="ChEBI" id="CHEBI:58437"/>
        <dbReference type="EC" id="2.7.7.18"/>
    </reaction>
</comment>
<reference evidence="14" key="1">
    <citation type="journal article" date="2015" name="Genome Announc.">
        <title>Draft Genome Sequence of an Anaerobic Ammonium-Oxidizing Bacterium, "Candidatus Brocadia sinica".</title>
        <authorList>
            <person name="Oshiki M."/>
            <person name="Shinyako-Hata K."/>
            <person name="Satoh H."/>
            <person name="Okabe S."/>
        </authorList>
    </citation>
    <scope>NUCLEOTIDE SEQUENCE [LARGE SCALE GENOMIC DNA]</scope>
    <source>
        <strain evidence="14">JPN1</strain>
    </source>
</reference>
<keyword evidence="7 11" id="KW-0547">Nucleotide-binding</keyword>
<dbReference type="Proteomes" id="UP000032309">
    <property type="component" value="Unassembled WGS sequence"/>
</dbReference>
<dbReference type="NCBIfam" id="NF000840">
    <property type="entry name" value="PRK00071.1-3"/>
    <property type="match status" value="1"/>
</dbReference>
<name>A0ABQ0K272_9BACT</name>
<dbReference type="NCBIfam" id="TIGR00125">
    <property type="entry name" value="cyt_tran_rel"/>
    <property type="match status" value="1"/>
</dbReference>
<dbReference type="SUPFAM" id="SSF52374">
    <property type="entry name" value="Nucleotidylyl transferase"/>
    <property type="match status" value="1"/>
</dbReference>
<protein>
    <recommendedName>
        <fullName evidence="11">Probable nicotinate-nucleotide adenylyltransferase</fullName>
        <ecNumber evidence="11">2.7.7.18</ecNumber>
    </recommendedName>
    <alternativeName>
        <fullName evidence="11">Deamido-NAD(+) diphosphorylase</fullName>
    </alternativeName>
    <alternativeName>
        <fullName evidence="11">Deamido-NAD(+) pyrophosphorylase</fullName>
    </alternativeName>
    <alternativeName>
        <fullName evidence="11">Nicotinate mononucleotide adenylyltransferase</fullName>
        <shortName evidence="11">NaMN adenylyltransferase</shortName>
    </alternativeName>
</protein>
<keyword evidence="6 11" id="KW-0548">Nucleotidyltransferase</keyword>
<dbReference type="HAMAP" id="MF_00244">
    <property type="entry name" value="NaMN_adenylyltr"/>
    <property type="match status" value="1"/>
</dbReference>
<dbReference type="PANTHER" id="PTHR39321:SF3">
    <property type="entry name" value="PHOSPHOPANTETHEINE ADENYLYLTRANSFERASE"/>
    <property type="match status" value="1"/>
</dbReference>
<dbReference type="GO" id="GO:0016779">
    <property type="term" value="F:nucleotidyltransferase activity"/>
    <property type="evidence" value="ECO:0007669"/>
    <property type="project" value="UniProtKB-KW"/>
</dbReference>
<dbReference type="PANTHER" id="PTHR39321">
    <property type="entry name" value="NICOTINATE-NUCLEOTIDE ADENYLYLTRANSFERASE-RELATED"/>
    <property type="match status" value="1"/>
</dbReference>
<keyword evidence="14" id="KW-1185">Reference proteome</keyword>
<evidence type="ECO:0000256" key="1">
    <source>
        <dbReference type="ARBA" id="ARBA00002324"/>
    </source>
</evidence>
<evidence type="ECO:0000256" key="8">
    <source>
        <dbReference type="ARBA" id="ARBA00022840"/>
    </source>
</evidence>
<comment type="function">
    <text evidence="1 11">Catalyzes the reversible adenylation of nicotinate mononucleotide (NaMN) to nicotinic acid adenine dinucleotide (NaAD).</text>
</comment>
<evidence type="ECO:0000256" key="10">
    <source>
        <dbReference type="ARBA" id="ARBA00048721"/>
    </source>
</evidence>
<dbReference type="Gene3D" id="3.40.50.620">
    <property type="entry name" value="HUPs"/>
    <property type="match status" value="1"/>
</dbReference>
<comment type="caution">
    <text evidence="13">The sequence shown here is derived from an EMBL/GenBank/DDBJ whole genome shotgun (WGS) entry which is preliminary data.</text>
</comment>
<organism evidence="13 14">
    <name type="scientific">Candidatus Brocadia sinica JPN1</name>
    <dbReference type="NCBI Taxonomy" id="1197129"/>
    <lineage>
        <taxon>Bacteria</taxon>
        <taxon>Pseudomonadati</taxon>
        <taxon>Planctomycetota</taxon>
        <taxon>Candidatus Brocadiia</taxon>
        <taxon>Candidatus Brocadiales</taxon>
        <taxon>Candidatus Brocadiaceae</taxon>
        <taxon>Candidatus Brocadia</taxon>
    </lineage>
</organism>
<gene>
    <name evidence="11" type="primary">nadD</name>
    <name evidence="13" type="ORF">BROSI_A3385</name>
</gene>
<evidence type="ECO:0000256" key="3">
    <source>
        <dbReference type="ARBA" id="ARBA00009014"/>
    </source>
</evidence>
<evidence type="ECO:0000256" key="11">
    <source>
        <dbReference type="HAMAP-Rule" id="MF_00244"/>
    </source>
</evidence>
<keyword evidence="5 11" id="KW-0808">Transferase</keyword>
<evidence type="ECO:0000259" key="12">
    <source>
        <dbReference type="Pfam" id="PF01467"/>
    </source>
</evidence>
<dbReference type="InterPro" id="IPR005248">
    <property type="entry name" value="NadD/NMNAT"/>
</dbReference>